<dbReference type="SMART" id="SM00347">
    <property type="entry name" value="HTH_MARR"/>
    <property type="match status" value="1"/>
</dbReference>
<dbReference type="Proteomes" id="UP000325787">
    <property type="component" value="Chromosome"/>
</dbReference>
<gene>
    <name evidence="2" type="ORF">EKG83_19610</name>
</gene>
<dbReference type="SUPFAM" id="SSF46785">
    <property type="entry name" value="Winged helix' DNA-binding domain"/>
    <property type="match status" value="1"/>
</dbReference>
<dbReference type="InterPro" id="IPR000835">
    <property type="entry name" value="HTH_MarR-typ"/>
</dbReference>
<dbReference type="Gene3D" id="1.10.10.10">
    <property type="entry name" value="Winged helix-like DNA-binding domain superfamily/Winged helix DNA-binding domain"/>
    <property type="match status" value="1"/>
</dbReference>
<dbReference type="PANTHER" id="PTHR33164">
    <property type="entry name" value="TRANSCRIPTIONAL REGULATOR, MARR FAMILY"/>
    <property type="match status" value="1"/>
</dbReference>
<dbReference type="PRINTS" id="PR00598">
    <property type="entry name" value="HTHMARR"/>
</dbReference>
<dbReference type="KEGG" id="ssyi:EKG83_19610"/>
<keyword evidence="3" id="KW-1185">Reference proteome</keyword>
<dbReference type="InterPro" id="IPR036390">
    <property type="entry name" value="WH_DNA-bd_sf"/>
</dbReference>
<dbReference type="AlphaFoldDB" id="A0A5Q0GZ86"/>
<feature type="domain" description="HTH marR-type" evidence="1">
    <location>
        <begin position="45"/>
        <end position="190"/>
    </location>
</feature>
<reference evidence="3" key="1">
    <citation type="journal article" date="2021" name="Curr. Microbiol.">
        <title>Complete genome of nocamycin-producing strain Saccharothrix syringae NRRL B-16468 reveals the biosynthetic potential for secondary metabolites.</title>
        <authorList>
            <person name="Mo X."/>
            <person name="Yang S."/>
        </authorList>
    </citation>
    <scope>NUCLEOTIDE SEQUENCE [LARGE SCALE GENOMIC DNA]</scope>
    <source>
        <strain evidence="3">ATCC 51364 / DSM 43886 / JCM 6844 / KCTC 9398 / NBRC 14523 / NRRL B-16468 / INA 2240</strain>
    </source>
</reference>
<dbReference type="PANTHER" id="PTHR33164:SF104">
    <property type="entry name" value="TRANSCRIPTIONAL REGULATORY PROTEIN"/>
    <property type="match status" value="1"/>
</dbReference>
<dbReference type="GO" id="GO:0006950">
    <property type="term" value="P:response to stress"/>
    <property type="evidence" value="ECO:0007669"/>
    <property type="project" value="TreeGrafter"/>
</dbReference>
<organism evidence="2 3">
    <name type="scientific">Saccharothrix syringae</name>
    <name type="common">Nocardiopsis syringae</name>
    <dbReference type="NCBI Taxonomy" id="103733"/>
    <lineage>
        <taxon>Bacteria</taxon>
        <taxon>Bacillati</taxon>
        <taxon>Actinomycetota</taxon>
        <taxon>Actinomycetes</taxon>
        <taxon>Pseudonocardiales</taxon>
        <taxon>Pseudonocardiaceae</taxon>
        <taxon>Saccharothrix</taxon>
    </lineage>
</organism>
<evidence type="ECO:0000313" key="3">
    <source>
        <dbReference type="Proteomes" id="UP000325787"/>
    </source>
</evidence>
<dbReference type="EMBL" id="CP034550">
    <property type="protein sequence ID" value="QFZ19347.1"/>
    <property type="molecule type" value="Genomic_DNA"/>
</dbReference>
<dbReference type="InterPro" id="IPR039422">
    <property type="entry name" value="MarR/SlyA-like"/>
</dbReference>
<dbReference type="OrthoDB" id="3237509at2"/>
<proteinExistence type="predicted"/>
<accession>A0A5Q0GZ86</accession>
<sequence length="191" mass="20931">MVRQGVRRGWITLQKAFDKAKLVRSKGVPVTDPVADVVRWWAREAPELPAETIEFTKRVARMHALTDRVTVAVLVGFDLSRAEYDVLGTLVTAGDERLRPSELSSRLLLTTGGLSNVLRSLERRGYVALTPDPADGRSRRVSLTPEGATATRRVVGEVVAAQHELLGGVDAARIGSVTENLRAVLRLLDTR</sequence>
<name>A0A5Q0GZ86_SACSY</name>
<dbReference type="Pfam" id="PF12802">
    <property type="entry name" value="MarR_2"/>
    <property type="match status" value="1"/>
</dbReference>
<evidence type="ECO:0000259" key="1">
    <source>
        <dbReference type="PROSITE" id="PS50995"/>
    </source>
</evidence>
<dbReference type="InterPro" id="IPR036388">
    <property type="entry name" value="WH-like_DNA-bd_sf"/>
</dbReference>
<dbReference type="GO" id="GO:0003700">
    <property type="term" value="F:DNA-binding transcription factor activity"/>
    <property type="evidence" value="ECO:0007669"/>
    <property type="project" value="InterPro"/>
</dbReference>
<evidence type="ECO:0000313" key="2">
    <source>
        <dbReference type="EMBL" id="QFZ19347.1"/>
    </source>
</evidence>
<protein>
    <submittedName>
        <fullName evidence="2">MarR family transcriptional regulator</fullName>
    </submittedName>
</protein>
<dbReference type="PROSITE" id="PS50995">
    <property type="entry name" value="HTH_MARR_2"/>
    <property type="match status" value="1"/>
</dbReference>